<accession>A0AAD1C7K0</accession>
<sequence>MKWRELFSANFEESLNLQDDAISGEFSQKAYIEGEALEKKEVRLKLQF</sequence>
<protein>
    <submittedName>
        <fullName evidence="1">Uncharacterized protein</fullName>
    </submittedName>
</protein>
<proteinExistence type="predicted"/>
<organism evidence="1 2">
    <name type="scientific">Streptococcus intermedius</name>
    <dbReference type="NCBI Taxonomy" id="1338"/>
    <lineage>
        <taxon>Bacteria</taxon>
        <taxon>Bacillati</taxon>
        <taxon>Bacillota</taxon>
        <taxon>Bacilli</taxon>
        <taxon>Lactobacillales</taxon>
        <taxon>Streptococcaceae</taxon>
        <taxon>Streptococcus</taxon>
        <taxon>Streptococcus anginosus group</taxon>
    </lineage>
</organism>
<dbReference type="Proteomes" id="UP000217792">
    <property type="component" value="Chromosome"/>
</dbReference>
<name>A0AAD1C7K0_STRIT</name>
<dbReference type="AlphaFoldDB" id="A0AAD1C7K0"/>
<dbReference type="EMBL" id="AP014880">
    <property type="protein sequence ID" value="BAW16122.1"/>
    <property type="molecule type" value="Genomic_DNA"/>
</dbReference>
<reference evidence="1 2" key="1">
    <citation type="journal article" date="2017" name="Infect. Immun.">
        <title>Characterization of the Pathogenicity of Streptococcus intermedius TYG1620 Isolated from a Human Brain Abscess Based on the Complete Genome Sequence with Transcriptome Analysis and Transposon Mutagenesis in a Murine Subcutaneous Abscess Model.</title>
        <authorList>
            <person name="Hasegawa N."/>
            <person name="Sekizuka T."/>
            <person name="Sugi Y."/>
            <person name="Kawakami N."/>
            <person name="Ogasawara Y."/>
            <person name="Kato K."/>
            <person name="Yamashita A."/>
            <person name="Takeuchi F."/>
            <person name="Kuroda M."/>
        </authorList>
    </citation>
    <scope>NUCLEOTIDE SEQUENCE [LARGE SCALE GENOMIC DNA]</scope>
    <source>
        <strain evidence="1 2">TYG1620</strain>
    </source>
</reference>
<dbReference type="RefSeq" id="WP_158467582.1">
    <property type="nucleotide sequence ID" value="NZ_AP014880.1"/>
</dbReference>
<gene>
    <name evidence="1" type="ORF">SITYG_01360</name>
</gene>
<evidence type="ECO:0000313" key="2">
    <source>
        <dbReference type="Proteomes" id="UP000217792"/>
    </source>
</evidence>
<evidence type="ECO:0000313" key="1">
    <source>
        <dbReference type="EMBL" id="BAW16122.1"/>
    </source>
</evidence>